<dbReference type="AlphaFoldDB" id="A0AAE1H4T6"/>
<dbReference type="InterPro" id="IPR036728">
    <property type="entry name" value="PBP_GOBP_sf"/>
</dbReference>
<gene>
    <name evidence="2" type="ORF">KUF71_005355</name>
</gene>
<dbReference type="Pfam" id="PF01395">
    <property type="entry name" value="PBP_GOBP"/>
    <property type="match status" value="1"/>
</dbReference>
<dbReference type="SMART" id="SM00708">
    <property type="entry name" value="PhBP"/>
    <property type="match status" value="1"/>
</dbReference>
<dbReference type="SUPFAM" id="SSF47565">
    <property type="entry name" value="Insect pheromone/odorant-binding proteins"/>
    <property type="match status" value="1"/>
</dbReference>
<feature type="chain" id="PRO_5042222783" evidence="1">
    <location>
        <begin position="20"/>
        <end position="132"/>
    </location>
</feature>
<reference evidence="2" key="2">
    <citation type="journal article" date="2023" name="BMC Genomics">
        <title>Pest status, molecular evolution, and epigenetic factors derived from the genome assembly of Frankliniella fusca, a thysanopteran phytovirus vector.</title>
        <authorList>
            <person name="Catto M.A."/>
            <person name="Labadie P.E."/>
            <person name="Jacobson A.L."/>
            <person name="Kennedy G.G."/>
            <person name="Srinivasan R."/>
            <person name="Hunt B.G."/>
        </authorList>
    </citation>
    <scope>NUCLEOTIDE SEQUENCE</scope>
    <source>
        <strain evidence="2">PL_HMW_Pooled</strain>
    </source>
</reference>
<accession>A0AAE1H4T6</accession>
<dbReference type="Gene3D" id="1.10.238.20">
    <property type="entry name" value="Pheromone/general odorant binding protein domain"/>
    <property type="match status" value="1"/>
</dbReference>
<dbReference type="CDD" id="cd23992">
    <property type="entry name" value="PBP_GOBP"/>
    <property type="match status" value="1"/>
</dbReference>
<keyword evidence="3" id="KW-1185">Reference proteome</keyword>
<proteinExistence type="predicted"/>
<protein>
    <submittedName>
        <fullName evidence="2">General odorant-binding protein 56h</fullName>
    </submittedName>
</protein>
<feature type="signal peptide" evidence="1">
    <location>
        <begin position="1"/>
        <end position="19"/>
    </location>
</feature>
<sequence length="132" mass="14549">MKVLVLSAAVLLVAQQVSCAPPPGFIMRCMHENGVTGADAIKFAETGEASDGMKCNFKCIMMEAGVMTPEGKLLLSPMLEHVPEKIHQAFKDCVEIEPSSDLCDLAFRHNVCLREKATDFYKAMVKKRNESE</sequence>
<comment type="caution">
    <text evidence="2">The sequence shown here is derived from an EMBL/GenBank/DDBJ whole genome shotgun (WGS) entry which is preliminary data.</text>
</comment>
<keyword evidence="1" id="KW-0732">Signal</keyword>
<reference evidence="2" key="1">
    <citation type="submission" date="2021-07" db="EMBL/GenBank/DDBJ databases">
        <authorList>
            <person name="Catto M.A."/>
            <person name="Jacobson A."/>
            <person name="Kennedy G."/>
            <person name="Labadie P."/>
            <person name="Hunt B.G."/>
            <person name="Srinivasan R."/>
        </authorList>
    </citation>
    <scope>NUCLEOTIDE SEQUENCE</scope>
    <source>
        <strain evidence="2">PL_HMW_Pooled</strain>
        <tissue evidence="2">Head</tissue>
    </source>
</reference>
<dbReference type="Proteomes" id="UP001219518">
    <property type="component" value="Unassembled WGS sequence"/>
</dbReference>
<evidence type="ECO:0000313" key="3">
    <source>
        <dbReference type="Proteomes" id="UP001219518"/>
    </source>
</evidence>
<organism evidence="2 3">
    <name type="scientific">Frankliniella fusca</name>
    <dbReference type="NCBI Taxonomy" id="407009"/>
    <lineage>
        <taxon>Eukaryota</taxon>
        <taxon>Metazoa</taxon>
        <taxon>Ecdysozoa</taxon>
        <taxon>Arthropoda</taxon>
        <taxon>Hexapoda</taxon>
        <taxon>Insecta</taxon>
        <taxon>Pterygota</taxon>
        <taxon>Neoptera</taxon>
        <taxon>Paraneoptera</taxon>
        <taxon>Thysanoptera</taxon>
        <taxon>Terebrantia</taxon>
        <taxon>Thripoidea</taxon>
        <taxon>Thripidae</taxon>
        <taxon>Frankliniella</taxon>
    </lineage>
</organism>
<evidence type="ECO:0000313" key="2">
    <source>
        <dbReference type="EMBL" id="KAK3914559.1"/>
    </source>
</evidence>
<dbReference type="EMBL" id="JAHWGI010000383">
    <property type="protein sequence ID" value="KAK3914559.1"/>
    <property type="molecule type" value="Genomic_DNA"/>
</dbReference>
<name>A0AAE1H4T6_9NEOP</name>
<dbReference type="GO" id="GO:0005549">
    <property type="term" value="F:odorant binding"/>
    <property type="evidence" value="ECO:0007669"/>
    <property type="project" value="InterPro"/>
</dbReference>
<dbReference type="InterPro" id="IPR006170">
    <property type="entry name" value="PBP/GOBP"/>
</dbReference>
<evidence type="ECO:0000256" key="1">
    <source>
        <dbReference type="SAM" id="SignalP"/>
    </source>
</evidence>